<dbReference type="Gene3D" id="2.60.40.790">
    <property type="match status" value="1"/>
</dbReference>
<sequence>MMTMNTTAAPSHNDNLVPPQSYSIVQFHADYSDPKKTTFRSPNPCSIYVTIDDTSDYYTLLVDLPKIPIERTEVDYLHCHKVTITVYTLQERTVSKSGTLVSEKVHGKFIRGITLPEGVSTSDAIAEQSGKKLTIRLPKVSPNDMLPSGNEISTRIPTATATPL</sequence>
<proteinExistence type="inferred from homology"/>
<evidence type="ECO:0000256" key="1">
    <source>
        <dbReference type="PROSITE-ProRule" id="PRU00285"/>
    </source>
</evidence>
<dbReference type="InterPro" id="IPR002068">
    <property type="entry name" value="A-crystallin/Hsp20_dom"/>
</dbReference>
<dbReference type="AlphaFoldDB" id="A0A137NX33"/>
<reference evidence="5 6" key="1">
    <citation type="journal article" date="2015" name="Genome Biol. Evol.">
        <title>Phylogenomic analyses indicate that early fungi evolved digesting cell walls of algal ancestors of land plants.</title>
        <authorList>
            <person name="Chang Y."/>
            <person name="Wang S."/>
            <person name="Sekimoto S."/>
            <person name="Aerts A.L."/>
            <person name="Choi C."/>
            <person name="Clum A."/>
            <person name="LaButti K.M."/>
            <person name="Lindquist E.A."/>
            <person name="Yee Ngan C."/>
            <person name="Ohm R.A."/>
            <person name="Salamov A.A."/>
            <person name="Grigoriev I.V."/>
            <person name="Spatafora J.W."/>
            <person name="Berbee M.L."/>
        </authorList>
    </citation>
    <scope>NUCLEOTIDE SEQUENCE [LARGE SCALE GENOMIC DNA]</scope>
    <source>
        <strain evidence="5 6">NRRL 28638</strain>
    </source>
</reference>
<protein>
    <recommendedName>
        <fullName evidence="4">SHSP domain-containing protein</fullName>
    </recommendedName>
</protein>
<evidence type="ECO:0000256" key="3">
    <source>
        <dbReference type="SAM" id="MobiDB-lite"/>
    </source>
</evidence>
<dbReference type="InterPro" id="IPR008978">
    <property type="entry name" value="HSP20-like_chaperone"/>
</dbReference>
<dbReference type="SUPFAM" id="SSF49764">
    <property type="entry name" value="HSP20-like chaperones"/>
    <property type="match status" value="1"/>
</dbReference>
<evidence type="ECO:0000313" key="6">
    <source>
        <dbReference type="Proteomes" id="UP000070444"/>
    </source>
</evidence>
<feature type="domain" description="SHSP" evidence="4">
    <location>
        <begin position="40"/>
        <end position="155"/>
    </location>
</feature>
<dbReference type="CDD" id="cd00298">
    <property type="entry name" value="ACD_sHsps_p23-like"/>
    <property type="match status" value="1"/>
</dbReference>
<evidence type="ECO:0000313" key="5">
    <source>
        <dbReference type="EMBL" id="KXN67287.1"/>
    </source>
</evidence>
<evidence type="ECO:0000259" key="4">
    <source>
        <dbReference type="PROSITE" id="PS01031"/>
    </source>
</evidence>
<gene>
    <name evidence="5" type="ORF">CONCODRAFT_10661</name>
</gene>
<keyword evidence="6" id="KW-1185">Reference proteome</keyword>
<dbReference type="PROSITE" id="PS01031">
    <property type="entry name" value="SHSP"/>
    <property type="match status" value="1"/>
</dbReference>
<evidence type="ECO:0000256" key="2">
    <source>
        <dbReference type="RuleBase" id="RU003616"/>
    </source>
</evidence>
<dbReference type="EMBL" id="KQ964646">
    <property type="protein sequence ID" value="KXN67287.1"/>
    <property type="molecule type" value="Genomic_DNA"/>
</dbReference>
<feature type="compositionally biased region" description="Polar residues" evidence="3">
    <location>
        <begin position="150"/>
        <end position="164"/>
    </location>
</feature>
<dbReference type="Proteomes" id="UP000070444">
    <property type="component" value="Unassembled WGS sequence"/>
</dbReference>
<feature type="region of interest" description="Disordered" evidence="3">
    <location>
        <begin position="144"/>
        <end position="164"/>
    </location>
</feature>
<comment type="similarity">
    <text evidence="1 2">Belongs to the small heat shock protein (HSP20) family.</text>
</comment>
<name>A0A137NX33_CONC2</name>
<dbReference type="Pfam" id="PF00011">
    <property type="entry name" value="HSP20"/>
    <property type="match status" value="1"/>
</dbReference>
<organism evidence="5 6">
    <name type="scientific">Conidiobolus coronatus (strain ATCC 28846 / CBS 209.66 / NRRL 28638)</name>
    <name type="common">Delacroixia coronata</name>
    <dbReference type="NCBI Taxonomy" id="796925"/>
    <lineage>
        <taxon>Eukaryota</taxon>
        <taxon>Fungi</taxon>
        <taxon>Fungi incertae sedis</taxon>
        <taxon>Zoopagomycota</taxon>
        <taxon>Entomophthoromycotina</taxon>
        <taxon>Entomophthoromycetes</taxon>
        <taxon>Entomophthorales</taxon>
        <taxon>Ancylistaceae</taxon>
        <taxon>Conidiobolus</taxon>
    </lineage>
</organism>
<accession>A0A137NX33</accession>